<keyword evidence="2" id="KW-1185">Reference proteome</keyword>
<evidence type="ECO:0000313" key="2">
    <source>
        <dbReference type="Proteomes" id="UP001321804"/>
    </source>
</evidence>
<evidence type="ECO:0000313" key="1">
    <source>
        <dbReference type="EMBL" id="BDR55853.1"/>
    </source>
</evidence>
<name>A0AAU9DLX5_9LACO</name>
<organism evidence="1 2">
    <name type="scientific">Xylocopilactobacillus apis</name>
    <dbReference type="NCBI Taxonomy" id="2932183"/>
    <lineage>
        <taxon>Bacteria</taxon>
        <taxon>Bacillati</taxon>
        <taxon>Bacillota</taxon>
        <taxon>Bacilli</taxon>
        <taxon>Lactobacillales</taxon>
        <taxon>Lactobacillaceae</taxon>
        <taxon>Xylocopilactobacillus</taxon>
    </lineage>
</organism>
<dbReference type="KEGG" id="xak:KIMC2_04150"/>
<dbReference type="RefSeq" id="WP_317697516.1">
    <property type="nucleotide sequence ID" value="NZ_AP026801.1"/>
</dbReference>
<evidence type="ECO:0008006" key="3">
    <source>
        <dbReference type="Google" id="ProtNLM"/>
    </source>
</evidence>
<dbReference type="NCBIfam" id="NF040507">
    <property type="entry name" value="LBP_cg2779_fam"/>
    <property type="match status" value="1"/>
</dbReference>
<reference evidence="1 2" key="1">
    <citation type="journal article" date="2023" name="Microbiol. Spectr.">
        <title>Symbiosis of Carpenter Bees with Uncharacterized Lactic Acid Bacteria Showing NAD Auxotrophy.</title>
        <authorList>
            <person name="Kawasaki S."/>
            <person name="Ozawa K."/>
            <person name="Mori T."/>
            <person name="Yamamoto A."/>
            <person name="Ito M."/>
            <person name="Ohkuma M."/>
            <person name="Sakamoto M."/>
            <person name="Matsutani M."/>
        </authorList>
    </citation>
    <scope>NUCLEOTIDE SEQUENCE [LARGE SCALE GENOMIC DNA]</scope>
    <source>
        <strain evidence="1 2">KimC2</strain>
    </source>
</reference>
<proteinExistence type="predicted"/>
<dbReference type="Proteomes" id="UP001321804">
    <property type="component" value="Chromosome"/>
</dbReference>
<dbReference type="InterPro" id="IPR059218">
    <property type="entry name" value="LBP_cg2779-like"/>
</dbReference>
<gene>
    <name evidence="1" type="ORF">KIMC2_04150</name>
</gene>
<dbReference type="EMBL" id="AP026801">
    <property type="protein sequence ID" value="BDR55853.1"/>
    <property type="molecule type" value="Genomic_DNA"/>
</dbReference>
<accession>A0AAU9DLX5</accession>
<sequence length="62" mass="6917">MDGVSPLVEKIINFEKEHNMTDSDLAFASHISVEHIHAAKAGIGQIDPQILNDIMKFLNENE</sequence>
<protein>
    <recommendedName>
        <fullName evidence="3">Transcriptional regulator</fullName>
    </recommendedName>
</protein>
<dbReference type="AlphaFoldDB" id="A0AAU9DLX5"/>